<evidence type="ECO:0000313" key="2">
    <source>
        <dbReference type="Proteomes" id="UP001516400"/>
    </source>
</evidence>
<organism evidence="1 2">
    <name type="scientific">Cryptolaemus montrouzieri</name>
    <dbReference type="NCBI Taxonomy" id="559131"/>
    <lineage>
        <taxon>Eukaryota</taxon>
        <taxon>Metazoa</taxon>
        <taxon>Ecdysozoa</taxon>
        <taxon>Arthropoda</taxon>
        <taxon>Hexapoda</taxon>
        <taxon>Insecta</taxon>
        <taxon>Pterygota</taxon>
        <taxon>Neoptera</taxon>
        <taxon>Endopterygota</taxon>
        <taxon>Coleoptera</taxon>
        <taxon>Polyphaga</taxon>
        <taxon>Cucujiformia</taxon>
        <taxon>Coccinelloidea</taxon>
        <taxon>Coccinellidae</taxon>
        <taxon>Scymninae</taxon>
        <taxon>Scymnini</taxon>
        <taxon>Cryptolaemus</taxon>
    </lineage>
</organism>
<sequence length="74" mass="9018">RAIQSKEDTRRQTKKPSFLNDDELYKAYRMEINEVAKSFEDAYKNEKIDLKCLSQSQYLWKKNSMRNKKMKHNQ</sequence>
<feature type="non-terminal residue" evidence="1">
    <location>
        <position position="1"/>
    </location>
</feature>
<dbReference type="Proteomes" id="UP001516400">
    <property type="component" value="Unassembled WGS sequence"/>
</dbReference>
<reference evidence="1 2" key="1">
    <citation type="journal article" date="2021" name="BMC Biol.">
        <title>Horizontally acquired antibacterial genes associated with adaptive radiation of ladybird beetles.</title>
        <authorList>
            <person name="Li H.S."/>
            <person name="Tang X.F."/>
            <person name="Huang Y.H."/>
            <person name="Xu Z.Y."/>
            <person name="Chen M.L."/>
            <person name="Du X.Y."/>
            <person name="Qiu B.Y."/>
            <person name="Chen P.T."/>
            <person name="Zhang W."/>
            <person name="Slipinski A."/>
            <person name="Escalona H.E."/>
            <person name="Waterhouse R.M."/>
            <person name="Zwick A."/>
            <person name="Pang H."/>
        </authorList>
    </citation>
    <scope>NUCLEOTIDE SEQUENCE [LARGE SCALE GENOMIC DNA]</scope>
    <source>
        <strain evidence="1">SYSU2018</strain>
    </source>
</reference>
<comment type="caution">
    <text evidence="1">The sequence shown here is derived from an EMBL/GenBank/DDBJ whole genome shotgun (WGS) entry which is preliminary data.</text>
</comment>
<gene>
    <name evidence="1" type="ORF">HHI36_017951</name>
</gene>
<dbReference type="EMBL" id="JABFTP020000165">
    <property type="protein sequence ID" value="KAL3283781.1"/>
    <property type="molecule type" value="Genomic_DNA"/>
</dbReference>
<proteinExistence type="predicted"/>
<name>A0ABD2NZI8_9CUCU</name>
<protein>
    <submittedName>
        <fullName evidence="1">Uncharacterized protein</fullName>
    </submittedName>
</protein>
<evidence type="ECO:0000313" key="1">
    <source>
        <dbReference type="EMBL" id="KAL3283781.1"/>
    </source>
</evidence>
<accession>A0ABD2NZI8</accession>
<dbReference type="AlphaFoldDB" id="A0ABD2NZI8"/>
<keyword evidence="2" id="KW-1185">Reference proteome</keyword>